<reference evidence="2 3" key="1">
    <citation type="submission" date="2024-06" db="EMBL/GenBank/DDBJ databases">
        <authorList>
            <person name="Pan Q."/>
            <person name="Wen M."/>
            <person name="Jouanno E."/>
            <person name="Zahm M."/>
            <person name="Klopp C."/>
            <person name="Cabau C."/>
            <person name="Louis A."/>
            <person name="Berthelot C."/>
            <person name="Parey E."/>
            <person name="Roest Crollius H."/>
            <person name="Montfort J."/>
            <person name="Robinson-Rechavi M."/>
            <person name="Bouchez O."/>
            <person name="Lampietro C."/>
            <person name="Lopez Roques C."/>
            <person name="Donnadieu C."/>
            <person name="Postlethwait J."/>
            <person name="Bobe J."/>
            <person name="Verreycken H."/>
            <person name="Guiguen Y."/>
        </authorList>
    </citation>
    <scope>NUCLEOTIDE SEQUENCE [LARGE SCALE GENOMIC DNA]</scope>
    <source>
        <strain evidence="2">Up_M1</strain>
        <tissue evidence="2">Testis</tissue>
    </source>
</reference>
<proteinExistence type="predicted"/>
<feature type="compositionally biased region" description="Basic and acidic residues" evidence="1">
    <location>
        <begin position="163"/>
        <end position="177"/>
    </location>
</feature>
<evidence type="ECO:0000313" key="3">
    <source>
        <dbReference type="Proteomes" id="UP001557470"/>
    </source>
</evidence>
<protein>
    <submittedName>
        <fullName evidence="2">Uncharacterized protein</fullName>
    </submittedName>
</protein>
<feature type="compositionally biased region" description="Basic and acidic residues" evidence="1">
    <location>
        <begin position="61"/>
        <end position="75"/>
    </location>
</feature>
<evidence type="ECO:0000313" key="2">
    <source>
        <dbReference type="EMBL" id="KAL0972643.1"/>
    </source>
</evidence>
<accession>A0ABD0WLK0</accession>
<feature type="compositionally biased region" description="Polar residues" evidence="1">
    <location>
        <begin position="147"/>
        <end position="162"/>
    </location>
</feature>
<organism evidence="2 3">
    <name type="scientific">Umbra pygmaea</name>
    <name type="common">Eastern mudminnow</name>
    <dbReference type="NCBI Taxonomy" id="75934"/>
    <lineage>
        <taxon>Eukaryota</taxon>
        <taxon>Metazoa</taxon>
        <taxon>Chordata</taxon>
        <taxon>Craniata</taxon>
        <taxon>Vertebrata</taxon>
        <taxon>Euteleostomi</taxon>
        <taxon>Actinopterygii</taxon>
        <taxon>Neopterygii</taxon>
        <taxon>Teleostei</taxon>
        <taxon>Protacanthopterygii</taxon>
        <taxon>Esociformes</taxon>
        <taxon>Umbridae</taxon>
        <taxon>Umbra</taxon>
    </lineage>
</organism>
<feature type="region of interest" description="Disordered" evidence="1">
    <location>
        <begin position="1"/>
        <end position="86"/>
    </location>
</feature>
<feature type="compositionally biased region" description="Basic residues" evidence="1">
    <location>
        <begin position="9"/>
        <end position="19"/>
    </location>
</feature>
<sequence>MENENKPSKVARRPRTRQHPKSDRSDGADGNESQSDSEEYYYDGHRNFRVETLGFDLTPEPMDHLPDRMEPEPPRELTAVKQDPSDVARVFPEDIQVETYDLNLPEPIETGLPDPGNNYLPDPDESSSTTGQETGNLPEEDPDDVHSSTSPAREGKGNTSVVDHTDIQTKESSDVRRSASVMQHQRLEEKSRRKIVEKEQDLIRTWIKWLLQFIFIIFPVVNRKGLYKKSGFLFGLKLGRSEDLSAACTARVQAGYQMASQTQNFSSSSSSH</sequence>
<keyword evidence="3" id="KW-1185">Reference proteome</keyword>
<name>A0ABD0WLK0_UMBPY</name>
<dbReference type="Proteomes" id="UP001557470">
    <property type="component" value="Unassembled WGS sequence"/>
</dbReference>
<dbReference type="AlphaFoldDB" id="A0ABD0WLK0"/>
<gene>
    <name evidence="2" type="ORF">UPYG_G00192300</name>
</gene>
<feature type="region of interest" description="Disordered" evidence="1">
    <location>
        <begin position="98"/>
        <end position="184"/>
    </location>
</feature>
<evidence type="ECO:0000256" key="1">
    <source>
        <dbReference type="SAM" id="MobiDB-lite"/>
    </source>
</evidence>
<feature type="compositionally biased region" description="Polar residues" evidence="1">
    <location>
        <begin position="126"/>
        <end position="135"/>
    </location>
</feature>
<comment type="caution">
    <text evidence="2">The sequence shown here is derived from an EMBL/GenBank/DDBJ whole genome shotgun (WGS) entry which is preliminary data.</text>
</comment>
<dbReference type="EMBL" id="JAGEUA010000006">
    <property type="protein sequence ID" value="KAL0972643.1"/>
    <property type="molecule type" value="Genomic_DNA"/>
</dbReference>